<comment type="caution">
    <text evidence="2">The sequence shown here is derived from an EMBL/GenBank/DDBJ whole genome shotgun (WGS) entry which is preliminary data.</text>
</comment>
<reference evidence="2" key="1">
    <citation type="submission" date="2022-07" db="EMBL/GenBank/DDBJ databases">
        <title>Genome analysis of Parmales, a sister group of diatoms, reveals the evolutionary specialization of diatoms from phago-mixotrophs to photoautotrophs.</title>
        <authorList>
            <person name="Ban H."/>
            <person name="Sato S."/>
            <person name="Yoshikawa S."/>
            <person name="Kazumasa Y."/>
            <person name="Nakamura Y."/>
            <person name="Ichinomiya M."/>
            <person name="Saitoh K."/>
            <person name="Sato N."/>
            <person name="Blanc-Mathieu R."/>
            <person name="Endo H."/>
            <person name="Kuwata A."/>
            <person name="Ogata H."/>
        </authorList>
    </citation>
    <scope>NUCLEOTIDE SEQUENCE</scope>
</reference>
<evidence type="ECO:0000313" key="2">
    <source>
        <dbReference type="EMBL" id="GMH49642.1"/>
    </source>
</evidence>
<feature type="region of interest" description="Disordered" evidence="1">
    <location>
        <begin position="65"/>
        <end position="95"/>
    </location>
</feature>
<evidence type="ECO:0000313" key="3">
    <source>
        <dbReference type="Proteomes" id="UP001165082"/>
    </source>
</evidence>
<dbReference type="AlphaFoldDB" id="A0A9W6ZE66"/>
<proteinExistence type="predicted"/>
<keyword evidence="3" id="KW-1185">Reference proteome</keyword>
<dbReference type="EMBL" id="BRXZ01001916">
    <property type="protein sequence ID" value="GMH49642.1"/>
    <property type="molecule type" value="Genomic_DNA"/>
</dbReference>
<sequence>MSETETTTTTTTLQKEAQPPQLQDSHDSTTTKTKTTTTTTTAAAADIILTGVNANAELQAIEKSQTTTVGSKRKAAGEPIVESDDSQLSTPCATPPPFVGSFFSMRAIPPNASEEEKSQIS</sequence>
<gene>
    <name evidence="2" type="ORF">TrRE_jg12517</name>
</gene>
<feature type="compositionally biased region" description="Low complexity" evidence="1">
    <location>
        <begin position="1"/>
        <end position="12"/>
    </location>
</feature>
<feature type="region of interest" description="Disordered" evidence="1">
    <location>
        <begin position="1"/>
        <end position="37"/>
    </location>
</feature>
<name>A0A9W6ZE66_9STRA</name>
<dbReference type="Proteomes" id="UP001165082">
    <property type="component" value="Unassembled WGS sequence"/>
</dbReference>
<accession>A0A9W6ZE66</accession>
<protein>
    <submittedName>
        <fullName evidence="2">Uncharacterized protein</fullName>
    </submittedName>
</protein>
<feature type="non-terminal residue" evidence="2">
    <location>
        <position position="1"/>
    </location>
</feature>
<evidence type="ECO:0000256" key="1">
    <source>
        <dbReference type="SAM" id="MobiDB-lite"/>
    </source>
</evidence>
<organism evidence="2 3">
    <name type="scientific">Triparma retinervis</name>
    <dbReference type="NCBI Taxonomy" id="2557542"/>
    <lineage>
        <taxon>Eukaryota</taxon>
        <taxon>Sar</taxon>
        <taxon>Stramenopiles</taxon>
        <taxon>Ochrophyta</taxon>
        <taxon>Bolidophyceae</taxon>
        <taxon>Parmales</taxon>
        <taxon>Triparmaceae</taxon>
        <taxon>Triparma</taxon>
    </lineage>
</organism>